<evidence type="ECO:0000256" key="7">
    <source>
        <dbReference type="ARBA" id="ARBA00022917"/>
    </source>
</evidence>
<dbReference type="InterPro" id="IPR004523">
    <property type="entry name" value="Asp-tRNA_synthase_2"/>
</dbReference>
<dbReference type="Gene3D" id="2.40.50.140">
    <property type="entry name" value="Nucleic acid-binding proteins"/>
    <property type="match status" value="1"/>
</dbReference>
<evidence type="ECO:0000256" key="2">
    <source>
        <dbReference type="ARBA" id="ARBA00005312"/>
    </source>
</evidence>
<keyword evidence="4 10" id="KW-0436">Ligase</keyword>
<dbReference type="AlphaFoldDB" id="A0A0C1QX59"/>
<evidence type="ECO:0000256" key="8">
    <source>
        <dbReference type="ARBA" id="ARBA00023146"/>
    </source>
</evidence>
<feature type="domain" description="Aminoacyl-transfer RNA synthetases class-II family profile" evidence="9">
    <location>
        <begin position="133"/>
        <end position="432"/>
    </location>
</feature>
<reference evidence="11" key="1">
    <citation type="journal article" date="2015" name="Genome Announc.">
        <title>Draft Genome Sequence of Tolypothrix boutellei Strain VB521301.</title>
        <authorList>
            <person name="Chandrababunaidu M.M."/>
            <person name="Singh D."/>
            <person name="Sen D."/>
            <person name="Bhan S."/>
            <person name="Das S."/>
            <person name="Gupta A."/>
            <person name="Adhikary S.P."/>
            <person name="Tripathy S."/>
        </authorList>
    </citation>
    <scope>NUCLEOTIDE SEQUENCE</scope>
    <source>
        <strain evidence="11">VB521301</strain>
    </source>
</reference>
<dbReference type="InterPro" id="IPR006195">
    <property type="entry name" value="aa-tRNA-synth_II"/>
</dbReference>
<name>A0A0C1QX59_9CYAN</name>
<comment type="similarity">
    <text evidence="2">Belongs to the class-II aminoacyl-tRNA synthetase family. Type 2 subfamily.</text>
</comment>
<accession>A0A0C1QX59</accession>
<evidence type="ECO:0000313" key="11">
    <source>
        <dbReference type="EMBL" id="KIE10049.1"/>
    </source>
</evidence>
<evidence type="ECO:0000313" key="10">
    <source>
        <dbReference type="EMBL" id="KAF3885957.1"/>
    </source>
</evidence>
<dbReference type="Pfam" id="PF01336">
    <property type="entry name" value="tRNA_anti-codon"/>
    <property type="match status" value="1"/>
</dbReference>
<dbReference type="InterPro" id="IPR004364">
    <property type="entry name" value="Aa-tRNA-synt_II"/>
</dbReference>
<gene>
    <name evidence="10" type="primary">aspS</name>
    <name evidence="11" type="ORF">DA73_0215415</name>
    <name evidence="10" type="ORF">DA73_0400011110</name>
</gene>
<dbReference type="GO" id="GO:0017101">
    <property type="term" value="C:aminoacyl-tRNA synthetase multienzyme complex"/>
    <property type="evidence" value="ECO:0007669"/>
    <property type="project" value="TreeGrafter"/>
</dbReference>
<dbReference type="PANTHER" id="PTHR43450:SF1">
    <property type="entry name" value="ASPARTATE--TRNA LIGASE, CYTOPLASMIC"/>
    <property type="match status" value="1"/>
</dbReference>
<organism evidence="11">
    <name type="scientific">Tolypothrix bouteillei VB521301</name>
    <dbReference type="NCBI Taxonomy" id="1479485"/>
    <lineage>
        <taxon>Bacteria</taxon>
        <taxon>Bacillati</taxon>
        <taxon>Cyanobacteriota</taxon>
        <taxon>Cyanophyceae</taxon>
        <taxon>Nostocales</taxon>
        <taxon>Tolypothrichaceae</taxon>
        <taxon>Tolypothrix</taxon>
    </lineage>
</organism>
<dbReference type="InterPro" id="IPR002312">
    <property type="entry name" value="Asp/Asn-tRNA-synth_IIb"/>
</dbReference>
<dbReference type="SUPFAM" id="SSF55681">
    <property type="entry name" value="Class II aaRS and biotin synthetases"/>
    <property type="match status" value="1"/>
</dbReference>
<keyword evidence="7" id="KW-0648">Protein biosynthesis</keyword>
<keyword evidence="6" id="KW-0067">ATP-binding</keyword>
<keyword evidence="5" id="KW-0547">Nucleotide-binding</keyword>
<dbReference type="GO" id="GO:0050560">
    <property type="term" value="F:aspartate-tRNA(Asn) ligase activity"/>
    <property type="evidence" value="ECO:0007669"/>
    <property type="project" value="UniProtKB-EC"/>
</dbReference>
<dbReference type="STRING" id="1479485.DA73_0215415"/>
<dbReference type="SUPFAM" id="SSF50249">
    <property type="entry name" value="Nucleic acid-binding proteins"/>
    <property type="match status" value="1"/>
</dbReference>
<dbReference type="GO" id="GO:0005829">
    <property type="term" value="C:cytosol"/>
    <property type="evidence" value="ECO:0007669"/>
    <property type="project" value="TreeGrafter"/>
</dbReference>
<comment type="caution">
    <text evidence="11">The sequence shown here is derived from an EMBL/GenBank/DDBJ whole genome shotgun (WGS) entry which is preliminary data.</text>
</comment>
<dbReference type="GO" id="GO:0004815">
    <property type="term" value="F:aspartate-tRNA ligase activity"/>
    <property type="evidence" value="ECO:0007669"/>
    <property type="project" value="InterPro"/>
</dbReference>
<reference evidence="10" key="2">
    <citation type="submission" date="2019-11" db="EMBL/GenBank/DDBJ databases">
        <title>Improved Assembly of Tolypothrix boutellei genome.</title>
        <authorList>
            <person name="Sarangi A.N."/>
            <person name="Mukherjee M."/>
            <person name="Ghosh S."/>
            <person name="Singh D."/>
            <person name="Das A."/>
            <person name="Kant S."/>
            <person name="Prusty A."/>
            <person name="Tripathy S."/>
        </authorList>
    </citation>
    <scope>NUCLEOTIDE SEQUENCE</scope>
    <source>
        <strain evidence="10">VB521301</strain>
    </source>
</reference>
<dbReference type="InterPro" id="IPR045864">
    <property type="entry name" value="aa-tRNA-synth_II/BPL/LPL"/>
</dbReference>
<proteinExistence type="inferred from homology"/>
<dbReference type="EC" id="6.1.1.23" evidence="10"/>
<dbReference type="Pfam" id="PF00152">
    <property type="entry name" value="tRNA-synt_2"/>
    <property type="match status" value="1"/>
</dbReference>
<evidence type="ECO:0000259" key="9">
    <source>
        <dbReference type="PROSITE" id="PS50862"/>
    </source>
</evidence>
<dbReference type="InterPro" id="IPR012340">
    <property type="entry name" value="NA-bd_OB-fold"/>
</dbReference>
<dbReference type="NCBIfam" id="NF003483">
    <property type="entry name" value="PRK05159.1"/>
    <property type="match status" value="1"/>
</dbReference>
<dbReference type="PROSITE" id="PS50862">
    <property type="entry name" value="AA_TRNA_LIGASE_II"/>
    <property type="match status" value="1"/>
</dbReference>
<evidence type="ECO:0000256" key="1">
    <source>
        <dbReference type="ARBA" id="ARBA00004496"/>
    </source>
</evidence>
<dbReference type="EMBL" id="JHEG04000001">
    <property type="protein sequence ID" value="KAF3885957.1"/>
    <property type="molecule type" value="Genomic_DNA"/>
</dbReference>
<keyword evidence="3" id="KW-0963">Cytoplasm</keyword>
<dbReference type="PRINTS" id="PR01042">
    <property type="entry name" value="TRNASYNTHASP"/>
</dbReference>
<comment type="subcellular location">
    <subcellularLocation>
        <location evidence="1">Cytoplasm</location>
    </subcellularLocation>
</comment>
<dbReference type="GO" id="GO:0005524">
    <property type="term" value="F:ATP binding"/>
    <property type="evidence" value="ECO:0007669"/>
    <property type="project" value="UniProtKB-KW"/>
</dbReference>
<dbReference type="EMBL" id="JHEG02000048">
    <property type="protein sequence ID" value="KIE10049.1"/>
    <property type="molecule type" value="Genomic_DNA"/>
</dbReference>
<evidence type="ECO:0000256" key="6">
    <source>
        <dbReference type="ARBA" id="ARBA00022840"/>
    </source>
</evidence>
<evidence type="ECO:0000313" key="12">
    <source>
        <dbReference type="Proteomes" id="UP000029738"/>
    </source>
</evidence>
<evidence type="ECO:0000256" key="3">
    <source>
        <dbReference type="ARBA" id="ARBA00022490"/>
    </source>
</evidence>
<keyword evidence="8" id="KW-0030">Aminoacyl-tRNA synthetase</keyword>
<dbReference type="GO" id="GO:0006422">
    <property type="term" value="P:aspartyl-tRNA aminoacylation"/>
    <property type="evidence" value="ECO:0007669"/>
    <property type="project" value="InterPro"/>
</dbReference>
<dbReference type="OrthoDB" id="9762036at2"/>
<dbReference type="Gene3D" id="3.30.930.10">
    <property type="entry name" value="Bira Bifunctional Protein, Domain 2"/>
    <property type="match status" value="1"/>
</dbReference>
<sequence length="432" mass="49818">MVNKERVPIDSLNPSVSEQVFIRGWIYRLRELAKTTFIILKDCSGEIQCVADSAYTRSLSLKLDQPVEIKGWVKPDSRSSRGFEIEVTEVFVFNRVSHCLPFNSSEDISEIGIDTILAYRPLSLRNHSVGDIFRIQAAILHYFRQFLWEKHFTEIVTSKIVSGGTEGGTNLFEIKYFERSAYLAQSPQFYKEQGVAGLERVFETGHVYRAEPHASSRHLTEYYSLDLELGFIEQPEEVIQLEKELLTYIFEMLNENYGDIIKRYRSQLLPKMTKVPIWEFQECLERLNQFYNRTDLTDDLDPEAERQLCQLAEAETGINALFVIGFPLSARPFYTYPRGNNGASQSFDLLFEGIEITTGGQRLHKREDLEQALRQRAIDPISFENHLQMFDMGMPPHGGLAIGLERLTSRILSLPSVKQATLYPRDRYRISP</sequence>
<dbReference type="Proteomes" id="UP000029738">
    <property type="component" value="Unassembled WGS sequence"/>
</dbReference>
<protein>
    <submittedName>
        <fullName evidence="10">Aspartate--tRNA(Asn) ligase</fullName>
        <ecNumber evidence="10">6.1.1.23</ecNumber>
    </submittedName>
</protein>
<dbReference type="InterPro" id="IPR004365">
    <property type="entry name" value="NA-bd_OB_tRNA"/>
</dbReference>
<dbReference type="PANTHER" id="PTHR43450">
    <property type="entry name" value="ASPARTYL-TRNA SYNTHETASE"/>
    <property type="match status" value="1"/>
</dbReference>
<evidence type="ECO:0000256" key="4">
    <source>
        <dbReference type="ARBA" id="ARBA00022598"/>
    </source>
</evidence>
<evidence type="ECO:0000256" key="5">
    <source>
        <dbReference type="ARBA" id="ARBA00022741"/>
    </source>
</evidence>
<dbReference type="RefSeq" id="WP_038072527.1">
    <property type="nucleotide sequence ID" value="NZ_JHEG04000001.1"/>
</dbReference>
<keyword evidence="12" id="KW-1185">Reference proteome</keyword>
<dbReference type="GO" id="GO:0003723">
    <property type="term" value="F:RNA binding"/>
    <property type="evidence" value="ECO:0007669"/>
    <property type="project" value="TreeGrafter"/>
</dbReference>